<evidence type="ECO:0000259" key="1">
    <source>
        <dbReference type="Pfam" id="PF00582"/>
    </source>
</evidence>
<evidence type="ECO:0000313" key="2">
    <source>
        <dbReference type="EMBL" id="KNE54511.1"/>
    </source>
</evidence>
<dbReference type="InterPro" id="IPR006015">
    <property type="entry name" value="Universal_stress_UspA"/>
</dbReference>
<dbReference type="STRING" id="578462.A0A0L0RWU2"/>
<dbReference type="InterPro" id="IPR006016">
    <property type="entry name" value="UspA"/>
</dbReference>
<reference evidence="2 3" key="1">
    <citation type="submission" date="2009-11" db="EMBL/GenBank/DDBJ databases">
        <title>Annotation of Allomyces macrogynus ATCC 38327.</title>
        <authorList>
            <consortium name="The Broad Institute Genome Sequencing Platform"/>
            <person name="Russ C."/>
            <person name="Cuomo C."/>
            <person name="Burger G."/>
            <person name="Gray M.W."/>
            <person name="Holland P.W.H."/>
            <person name="King N."/>
            <person name="Lang F.B.F."/>
            <person name="Roger A.J."/>
            <person name="Ruiz-Trillo I."/>
            <person name="Young S.K."/>
            <person name="Zeng Q."/>
            <person name="Gargeya S."/>
            <person name="Fitzgerald M."/>
            <person name="Haas B."/>
            <person name="Abouelleil A."/>
            <person name="Alvarado L."/>
            <person name="Arachchi H.M."/>
            <person name="Berlin A."/>
            <person name="Chapman S.B."/>
            <person name="Gearin G."/>
            <person name="Goldberg J."/>
            <person name="Griggs A."/>
            <person name="Gujja S."/>
            <person name="Hansen M."/>
            <person name="Heiman D."/>
            <person name="Howarth C."/>
            <person name="Larimer J."/>
            <person name="Lui A."/>
            <person name="MacDonald P.J.P."/>
            <person name="McCowen C."/>
            <person name="Montmayeur A."/>
            <person name="Murphy C."/>
            <person name="Neiman D."/>
            <person name="Pearson M."/>
            <person name="Priest M."/>
            <person name="Roberts A."/>
            <person name="Saif S."/>
            <person name="Shea T."/>
            <person name="Sisk P."/>
            <person name="Stolte C."/>
            <person name="Sykes S."/>
            <person name="Wortman J."/>
            <person name="Nusbaum C."/>
            <person name="Birren B."/>
        </authorList>
    </citation>
    <scope>NUCLEOTIDE SEQUENCE [LARGE SCALE GENOMIC DNA]</scope>
    <source>
        <strain evidence="2 3">ATCC 38327</strain>
    </source>
</reference>
<protein>
    <recommendedName>
        <fullName evidence="1">UspA domain-containing protein</fullName>
    </recommendedName>
</protein>
<dbReference type="Pfam" id="PF00582">
    <property type="entry name" value="Usp"/>
    <property type="match status" value="1"/>
</dbReference>
<dbReference type="PANTHER" id="PTHR31964">
    <property type="entry name" value="ADENINE NUCLEOTIDE ALPHA HYDROLASES-LIKE SUPERFAMILY PROTEIN"/>
    <property type="match status" value="1"/>
</dbReference>
<dbReference type="AlphaFoldDB" id="A0A0L0RWU2"/>
<dbReference type="Gene3D" id="3.40.50.620">
    <property type="entry name" value="HUPs"/>
    <property type="match status" value="1"/>
</dbReference>
<sequence length="217" mass="23208">MANRSDLELIVYDANPHPAALETPDDADEALPGELTPHAHRTILIAVDASHFSRDTVAWAVQSILAPTDRALIVHALRGVWHSDDPALAAHIDEVAKLQVDRARDIVSQLAQLVAEAGIAVQGLVLKTTAELNARDALVECAVAHKADAVVVGSHGDSADAPGYKWLSRYLLGSTAEYLMRQAPMPVVVVRSDTAPPRPKDVTLEGDVDVEVFADVV</sequence>
<dbReference type="PRINTS" id="PR01438">
    <property type="entry name" value="UNVRSLSTRESS"/>
</dbReference>
<feature type="domain" description="UspA" evidence="1">
    <location>
        <begin position="41"/>
        <end position="191"/>
    </location>
</feature>
<reference evidence="3" key="2">
    <citation type="submission" date="2009-11" db="EMBL/GenBank/DDBJ databases">
        <title>The Genome Sequence of Allomyces macrogynus strain ATCC 38327.</title>
        <authorList>
            <consortium name="The Broad Institute Genome Sequencing Platform"/>
            <person name="Russ C."/>
            <person name="Cuomo C."/>
            <person name="Shea T."/>
            <person name="Young S.K."/>
            <person name="Zeng Q."/>
            <person name="Koehrsen M."/>
            <person name="Haas B."/>
            <person name="Borodovsky M."/>
            <person name="Guigo R."/>
            <person name="Alvarado L."/>
            <person name="Berlin A."/>
            <person name="Borenstein D."/>
            <person name="Chen Z."/>
            <person name="Engels R."/>
            <person name="Freedman E."/>
            <person name="Gellesch M."/>
            <person name="Goldberg J."/>
            <person name="Griggs A."/>
            <person name="Gujja S."/>
            <person name="Heiman D."/>
            <person name="Hepburn T."/>
            <person name="Howarth C."/>
            <person name="Jen D."/>
            <person name="Larson L."/>
            <person name="Lewis B."/>
            <person name="Mehta T."/>
            <person name="Park D."/>
            <person name="Pearson M."/>
            <person name="Roberts A."/>
            <person name="Saif S."/>
            <person name="Shenoy N."/>
            <person name="Sisk P."/>
            <person name="Stolte C."/>
            <person name="Sykes S."/>
            <person name="Walk T."/>
            <person name="White J."/>
            <person name="Yandava C."/>
            <person name="Burger G."/>
            <person name="Gray M.W."/>
            <person name="Holland P.W.H."/>
            <person name="King N."/>
            <person name="Lang F.B.F."/>
            <person name="Roger A.J."/>
            <person name="Ruiz-Trillo I."/>
            <person name="Lander E."/>
            <person name="Nusbaum C."/>
        </authorList>
    </citation>
    <scope>NUCLEOTIDE SEQUENCE [LARGE SCALE GENOMIC DNA]</scope>
    <source>
        <strain evidence="3">ATCC 38327</strain>
    </source>
</reference>
<dbReference type="Proteomes" id="UP000054350">
    <property type="component" value="Unassembled WGS sequence"/>
</dbReference>
<evidence type="ECO:0000313" key="3">
    <source>
        <dbReference type="Proteomes" id="UP000054350"/>
    </source>
</evidence>
<dbReference type="EMBL" id="GG745328">
    <property type="protein sequence ID" value="KNE54511.1"/>
    <property type="molecule type" value="Genomic_DNA"/>
</dbReference>
<dbReference type="PANTHER" id="PTHR31964:SF113">
    <property type="entry name" value="USPA DOMAIN-CONTAINING PROTEIN"/>
    <property type="match status" value="1"/>
</dbReference>
<dbReference type="OrthoDB" id="843225at2759"/>
<dbReference type="InterPro" id="IPR014729">
    <property type="entry name" value="Rossmann-like_a/b/a_fold"/>
</dbReference>
<proteinExistence type="predicted"/>
<name>A0A0L0RWU2_ALLM3</name>
<dbReference type="SUPFAM" id="SSF52402">
    <property type="entry name" value="Adenine nucleotide alpha hydrolases-like"/>
    <property type="match status" value="1"/>
</dbReference>
<accession>A0A0L0RWU2</accession>
<organism evidence="2 3">
    <name type="scientific">Allomyces macrogynus (strain ATCC 38327)</name>
    <name type="common">Allomyces javanicus var. macrogynus</name>
    <dbReference type="NCBI Taxonomy" id="578462"/>
    <lineage>
        <taxon>Eukaryota</taxon>
        <taxon>Fungi</taxon>
        <taxon>Fungi incertae sedis</taxon>
        <taxon>Blastocladiomycota</taxon>
        <taxon>Blastocladiomycetes</taxon>
        <taxon>Blastocladiales</taxon>
        <taxon>Blastocladiaceae</taxon>
        <taxon>Allomyces</taxon>
    </lineage>
</organism>
<keyword evidence="3" id="KW-1185">Reference proteome</keyword>
<dbReference type="VEuPathDB" id="FungiDB:AMAG_00482"/>
<gene>
    <name evidence="2" type="ORF">AMAG_00482</name>
</gene>
<dbReference type="CDD" id="cd23659">
    <property type="entry name" value="USP_At3g01520-like"/>
    <property type="match status" value="1"/>
</dbReference>